<dbReference type="EMBL" id="BBSI01000015">
    <property type="protein sequence ID" value="GAM79411.1"/>
    <property type="molecule type" value="Genomic_DNA"/>
</dbReference>
<evidence type="ECO:0000313" key="2">
    <source>
        <dbReference type="EMBL" id="GAM79411.1"/>
    </source>
</evidence>
<feature type="compositionally biased region" description="Basic and acidic residues" evidence="1">
    <location>
        <begin position="389"/>
        <end position="400"/>
    </location>
</feature>
<dbReference type="InterPro" id="IPR021145">
    <property type="entry name" value="Portal_protein_SPP1_Gp6-like"/>
</dbReference>
<dbReference type="Pfam" id="PF05133">
    <property type="entry name" value="SPP1_portal"/>
    <property type="match status" value="1"/>
</dbReference>
<evidence type="ECO:0000256" key="1">
    <source>
        <dbReference type="SAM" id="MobiDB-lite"/>
    </source>
</evidence>
<accession>A0A0B8QLL4</accession>
<sequence length="418" mass="47829">MTFPKDEPITVEVVNKFMEKHKLEVARYEYLKNMYLGIMAIDDEPAKDSWKPDNRLAVNFTKYIVDTFTGYFNGIPVKKSHSDKEILTKLQEFDNLNDMEDEESELAKMACIYGRAFELLYQDEDKKLHGEVYTLLETIKISGENDEISFGEKTYNLYPDLPVVEFYFNEERMSIFESVISLVNAFNKAISEKANDVDYFSDQYLVFMGAEIDEEDAKNIKDNRLINYYDKNQNNQSGSASKVDVKFLEKPDSDSQTENLLDRLTKLIFQTTMVANISDESFGSSSGVSLAYKLQAMSNLALSFQRKFQSSLNSRYKLFCELSTNVSNREAWKDIEYTFTRNEPKDIKEQAETASILAGITSQETALSVISVIPDVQAEMEKIKKEEASTAIFDKDKQSSEKGTVVPETNEEVTNAQD</sequence>
<reference evidence="2 3" key="1">
    <citation type="submission" date="2015-01" db="EMBL/GenBank/DDBJ databases">
        <title>Lactococcus lactis subsp.lactis JCM 5805 whole genome shotgun sequence.</title>
        <authorList>
            <person name="Fujii T."/>
            <person name="Tomita Y."/>
            <person name="Ikushima S."/>
            <person name="Fujiwara D."/>
        </authorList>
    </citation>
    <scope>NUCLEOTIDE SEQUENCE [LARGE SCALE GENOMIC DNA]</scope>
    <source>
        <strain evidence="2 3">JCM 5805</strain>
    </source>
</reference>
<comment type="caution">
    <text evidence="2">The sequence shown here is derived from an EMBL/GenBank/DDBJ whole genome shotgun (WGS) entry which is preliminary data.</text>
</comment>
<protein>
    <submittedName>
        <fullName evidence="2">FOG: Transposase</fullName>
    </submittedName>
</protein>
<dbReference type="NCBIfam" id="TIGR01538">
    <property type="entry name" value="portal_SPP1"/>
    <property type="match status" value="1"/>
</dbReference>
<organism evidence="2 3">
    <name type="scientific">Lactococcus lactis subsp. lactis</name>
    <name type="common">Streptococcus lactis</name>
    <dbReference type="NCBI Taxonomy" id="1360"/>
    <lineage>
        <taxon>Bacteria</taxon>
        <taxon>Bacillati</taxon>
        <taxon>Bacillota</taxon>
        <taxon>Bacilli</taxon>
        <taxon>Lactobacillales</taxon>
        <taxon>Streptococcaceae</taxon>
        <taxon>Lactococcus</taxon>
    </lineage>
</organism>
<name>A0A0B8QLL4_LACLL</name>
<dbReference type="Proteomes" id="UP000031847">
    <property type="component" value="Unassembled WGS sequence"/>
</dbReference>
<gene>
    <name evidence="2" type="ORF">JCM5805K_0519</name>
</gene>
<feature type="region of interest" description="Disordered" evidence="1">
    <location>
        <begin position="389"/>
        <end position="418"/>
    </location>
</feature>
<proteinExistence type="predicted"/>
<dbReference type="AlphaFoldDB" id="A0A0B8QLL4"/>
<evidence type="ECO:0000313" key="3">
    <source>
        <dbReference type="Proteomes" id="UP000031847"/>
    </source>
</evidence>
<dbReference type="InterPro" id="IPR006428">
    <property type="entry name" value="Portal_SPP1-type"/>
</dbReference>